<reference evidence="2" key="1">
    <citation type="journal article" date="2014" name="Int. J. Syst. Evol. Microbiol.">
        <title>Complete genome sequence of Corynebacterium casei LMG S-19264T (=DSM 44701T), isolated from a smear-ripened cheese.</title>
        <authorList>
            <consortium name="US DOE Joint Genome Institute (JGI-PGF)"/>
            <person name="Walter F."/>
            <person name="Albersmeier A."/>
            <person name="Kalinowski J."/>
            <person name="Ruckert C."/>
        </authorList>
    </citation>
    <scope>NUCLEOTIDE SEQUENCE</scope>
    <source>
        <strain evidence="2">JCM 31311</strain>
    </source>
</reference>
<keyword evidence="1 2" id="KW-0378">Hydrolase</keyword>
<dbReference type="PRINTS" id="PR00413">
    <property type="entry name" value="HADHALOGNASE"/>
</dbReference>
<dbReference type="InterPro" id="IPR023214">
    <property type="entry name" value="HAD_sf"/>
</dbReference>
<gene>
    <name evidence="2" type="ORF">GCM10008957_09880</name>
</gene>
<keyword evidence="3" id="KW-1185">Reference proteome</keyword>
<organism evidence="2 3">
    <name type="scientific">Deinococcus ruber</name>
    <dbReference type="NCBI Taxonomy" id="1848197"/>
    <lineage>
        <taxon>Bacteria</taxon>
        <taxon>Thermotogati</taxon>
        <taxon>Deinococcota</taxon>
        <taxon>Deinococci</taxon>
        <taxon>Deinococcales</taxon>
        <taxon>Deinococcaceae</taxon>
        <taxon>Deinococcus</taxon>
    </lineage>
</organism>
<dbReference type="Proteomes" id="UP000603865">
    <property type="component" value="Unassembled WGS sequence"/>
</dbReference>
<dbReference type="InterPro" id="IPR036412">
    <property type="entry name" value="HAD-like_sf"/>
</dbReference>
<dbReference type="SFLD" id="SFLDS00003">
    <property type="entry name" value="Haloacid_Dehalogenase"/>
    <property type="match status" value="1"/>
</dbReference>
<evidence type="ECO:0000256" key="1">
    <source>
        <dbReference type="ARBA" id="ARBA00022801"/>
    </source>
</evidence>
<name>A0A918BZ63_9DEIO</name>
<dbReference type="PANTHER" id="PTHR43316">
    <property type="entry name" value="HYDROLASE, HALOACID DELAHOGENASE-RELATED"/>
    <property type="match status" value="1"/>
</dbReference>
<dbReference type="NCBIfam" id="TIGR01509">
    <property type="entry name" value="HAD-SF-IA-v3"/>
    <property type="match status" value="1"/>
</dbReference>
<dbReference type="AlphaFoldDB" id="A0A918BZ63"/>
<dbReference type="Gene3D" id="3.40.50.1000">
    <property type="entry name" value="HAD superfamily/HAD-like"/>
    <property type="match status" value="1"/>
</dbReference>
<dbReference type="InterPro" id="IPR051540">
    <property type="entry name" value="S-2-haloacid_dehalogenase"/>
</dbReference>
<dbReference type="GO" id="GO:0016787">
    <property type="term" value="F:hydrolase activity"/>
    <property type="evidence" value="ECO:0007669"/>
    <property type="project" value="UniProtKB-KW"/>
</dbReference>
<dbReference type="RefSeq" id="WP_189088394.1">
    <property type="nucleotide sequence ID" value="NZ_BMQL01000003.1"/>
</dbReference>
<dbReference type="CDD" id="cd02603">
    <property type="entry name" value="HAD_sEH-N_like"/>
    <property type="match status" value="1"/>
</dbReference>
<dbReference type="EMBL" id="BMQL01000003">
    <property type="protein sequence ID" value="GGQ99231.1"/>
    <property type="molecule type" value="Genomic_DNA"/>
</dbReference>
<dbReference type="SUPFAM" id="SSF56784">
    <property type="entry name" value="HAD-like"/>
    <property type="match status" value="1"/>
</dbReference>
<sequence>MSVQNGRVKGVLFDRDETIAYTDPGVYREAAVWAAERFGLEPGAVGAALKAQWAASEGWWHLRTEADEELFWQSYGQELAGRFGVPPEHIGPMLTEWPYQRYMKPVPSARDVLSALKARGLKVGVLSNTMPSIGITLEAVELHDLIDVAIATCTLGVHKPQPEAFTLAAELMELAPSELLFVDDKQENVDAARSVGMQAVLIDLRGQHPEAIHDLRAVLELV</sequence>
<dbReference type="InterPro" id="IPR006439">
    <property type="entry name" value="HAD-SF_hydro_IA"/>
</dbReference>
<reference evidence="2" key="2">
    <citation type="submission" date="2020-09" db="EMBL/GenBank/DDBJ databases">
        <authorList>
            <person name="Sun Q."/>
            <person name="Ohkuma M."/>
        </authorList>
    </citation>
    <scope>NUCLEOTIDE SEQUENCE</scope>
    <source>
        <strain evidence="2">JCM 31311</strain>
    </source>
</reference>
<dbReference type="Pfam" id="PF00702">
    <property type="entry name" value="Hydrolase"/>
    <property type="match status" value="1"/>
</dbReference>
<proteinExistence type="predicted"/>
<evidence type="ECO:0000313" key="3">
    <source>
        <dbReference type="Proteomes" id="UP000603865"/>
    </source>
</evidence>
<dbReference type="SFLD" id="SFLDG01129">
    <property type="entry name" value="C1.5:_HAD__Beta-PGM__Phosphata"/>
    <property type="match status" value="1"/>
</dbReference>
<dbReference type="PANTHER" id="PTHR43316:SF3">
    <property type="entry name" value="HALOACID DEHALOGENASE, TYPE II (AFU_ORTHOLOGUE AFUA_2G07750)-RELATED"/>
    <property type="match status" value="1"/>
</dbReference>
<protein>
    <submittedName>
        <fullName evidence="2">Hydrolase</fullName>
    </submittedName>
</protein>
<accession>A0A918BZ63</accession>
<comment type="caution">
    <text evidence="2">The sequence shown here is derived from an EMBL/GenBank/DDBJ whole genome shotgun (WGS) entry which is preliminary data.</text>
</comment>
<evidence type="ECO:0000313" key="2">
    <source>
        <dbReference type="EMBL" id="GGQ99231.1"/>
    </source>
</evidence>